<dbReference type="Gene3D" id="3.30.470.10">
    <property type="match status" value="1"/>
</dbReference>
<dbReference type="GO" id="GO:0000162">
    <property type="term" value="P:L-tryptophan biosynthetic process"/>
    <property type="evidence" value="ECO:0007669"/>
    <property type="project" value="TreeGrafter"/>
</dbReference>
<dbReference type="Gene3D" id="3.20.10.10">
    <property type="entry name" value="D-amino Acid Aminotransferase, subunit A, domain 2"/>
    <property type="match status" value="1"/>
</dbReference>
<dbReference type="InterPro" id="IPR001544">
    <property type="entry name" value="Aminotrans_IV"/>
</dbReference>
<dbReference type="OrthoDB" id="9803598at2"/>
<evidence type="ECO:0000313" key="5">
    <source>
        <dbReference type="Proteomes" id="UP000320593"/>
    </source>
</evidence>
<keyword evidence="4" id="KW-0456">Lyase</keyword>
<accession>A0A562SHG1</accession>
<dbReference type="Proteomes" id="UP000320593">
    <property type="component" value="Unassembled WGS sequence"/>
</dbReference>
<dbReference type="GO" id="GO:0009396">
    <property type="term" value="P:folic acid-containing compound biosynthetic process"/>
    <property type="evidence" value="ECO:0007669"/>
    <property type="project" value="InterPro"/>
</dbReference>
<dbReference type="GO" id="GO:0016829">
    <property type="term" value="F:lyase activity"/>
    <property type="evidence" value="ECO:0007669"/>
    <property type="project" value="UniProtKB-KW"/>
</dbReference>
<evidence type="ECO:0000256" key="1">
    <source>
        <dbReference type="ARBA" id="ARBA00014472"/>
    </source>
</evidence>
<dbReference type="InterPro" id="IPR015890">
    <property type="entry name" value="Chorismate_C"/>
</dbReference>
<dbReference type="InterPro" id="IPR036038">
    <property type="entry name" value="Aminotransferase-like"/>
</dbReference>
<sequence>MASFQISNGSVLLLDALHAKTGRLYQSPREVISCDSLDGVRQALQRVDKARAAGAHLAGFLAYELGFAFETKLEQLHVPNGEPLLWFGVYDRYQTVTLQEVQAALADHNKHKKAEIGTPVFDTGRSGYNRAFSRVQQHLAEGDIYQVNFTMRADMELHGTPEQVFLDLVDRQPVPYAAFIRLDGRSILSLSPELFLQRCGQTIKTKPMKGTAPRGRSSAEDTQVANELARDPKQRAENTMIVDLMRNDLSRIAEAGSVEVTKLCEVERYKSLHQMTSTVIASLRPEMGFPEIIEHLFPCGSITGAPKLSAMTIAQKLEGSPRGVYTGSIGYIEPSGDFQFNVAIRTLDLLDGGTARAGTGSGVVYDSGAGPEYDECALKLKFLKAEEPEFSLFETMAYTPQDGFVLLDRHLSRLERSADYFGFSFDHDEARRLLLETVGGSSKRLRLDLRPGGEMTLKVSDLPVSSDSQVWSVGLAEERTCSQDRFLFHKTSNRAFYDTTRKRYADLYGFSEVIFENVDGFLTEGSYTNLFVRKAGRLLTPALTHGLLPGTFREGLLEHNLAYEADLTLSDLKAADEVFVGNSVRGLIRVRIAAPALLKKAS</sequence>
<dbReference type="RefSeq" id="WP_145346814.1">
    <property type="nucleotide sequence ID" value="NZ_SMLY01000056.1"/>
</dbReference>
<dbReference type="NCBIfam" id="TIGR00553">
    <property type="entry name" value="pabB"/>
    <property type="match status" value="1"/>
</dbReference>
<dbReference type="InterPro" id="IPR019999">
    <property type="entry name" value="Anth_synth_I-like"/>
</dbReference>
<dbReference type="SUPFAM" id="SSF56752">
    <property type="entry name" value="D-aminoacid aminotransferase-like PLP-dependent enzymes"/>
    <property type="match status" value="1"/>
</dbReference>
<dbReference type="InterPro" id="IPR005801">
    <property type="entry name" value="ADC_synthase"/>
</dbReference>
<dbReference type="Pfam" id="PF01063">
    <property type="entry name" value="Aminotran_4"/>
    <property type="match status" value="1"/>
</dbReference>
<dbReference type="InterPro" id="IPR043132">
    <property type="entry name" value="BCAT-like_C"/>
</dbReference>
<dbReference type="InterPro" id="IPR005802">
    <property type="entry name" value="ADC_synth_comp_1"/>
</dbReference>
<dbReference type="AlphaFoldDB" id="A0A562SHG1"/>
<dbReference type="PANTHER" id="PTHR11236:SF50">
    <property type="entry name" value="AMINODEOXYCHORISMATE SYNTHASE COMPONENT 1"/>
    <property type="match status" value="1"/>
</dbReference>
<feature type="domain" description="Chorismate-utilising enzyme C-terminal" evidence="3">
    <location>
        <begin position="126"/>
        <end position="379"/>
    </location>
</feature>
<protein>
    <recommendedName>
        <fullName evidence="1">Probable branched-chain-amino-acid aminotransferase</fullName>
    </recommendedName>
</protein>
<dbReference type="PRINTS" id="PR00095">
    <property type="entry name" value="ANTSNTHASEI"/>
</dbReference>
<evidence type="ECO:0000256" key="2">
    <source>
        <dbReference type="SAM" id="MobiDB-lite"/>
    </source>
</evidence>
<dbReference type="GO" id="GO:0046820">
    <property type="term" value="F:4-amino-4-deoxychorismate synthase activity"/>
    <property type="evidence" value="ECO:0007669"/>
    <property type="project" value="TreeGrafter"/>
</dbReference>
<proteinExistence type="predicted"/>
<dbReference type="SUPFAM" id="SSF56322">
    <property type="entry name" value="ADC synthase"/>
    <property type="match status" value="1"/>
</dbReference>
<dbReference type="Pfam" id="PF00425">
    <property type="entry name" value="Chorismate_bind"/>
    <property type="match status" value="1"/>
</dbReference>
<organism evidence="4 5">
    <name type="scientific">Roseibium hamelinense</name>
    <dbReference type="NCBI Taxonomy" id="150831"/>
    <lineage>
        <taxon>Bacteria</taxon>
        <taxon>Pseudomonadati</taxon>
        <taxon>Pseudomonadota</taxon>
        <taxon>Alphaproteobacteria</taxon>
        <taxon>Hyphomicrobiales</taxon>
        <taxon>Stappiaceae</taxon>
        <taxon>Roseibium</taxon>
    </lineage>
</organism>
<name>A0A562SHG1_9HYPH</name>
<evidence type="ECO:0000259" key="3">
    <source>
        <dbReference type="Pfam" id="PF00425"/>
    </source>
</evidence>
<dbReference type="PANTHER" id="PTHR11236">
    <property type="entry name" value="AMINOBENZOATE/ANTHRANILATE SYNTHASE"/>
    <property type="match status" value="1"/>
</dbReference>
<comment type="caution">
    <text evidence="4">The sequence shown here is derived from an EMBL/GenBank/DDBJ whole genome shotgun (WGS) entry which is preliminary data.</text>
</comment>
<dbReference type="InterPro" id="IPR043131">
    <property type="entry name" value="BCAT-like_N"/>
</dbReference>
<dbReference type="EMBL" id="VLLF01000011">
    <property type="protein sequence ID" value="TWI80705.1"/>
    <property type="molecule type" value="Genomic_DNA"/>
</dbReference>
<feature type="region of interest" description="Disordered" evidence="2">
    <location>
        <begin position="205"/>
        <end position="232"/>
    </location>
</feature>
<reference evidence="4 5" key="1">
    <citation type="submission" date="2019-07" db="EMBL/GenBank/DDBJ databases">
        <title>Genomic Encyclopedia of Archaeal and Bacterial Type Strains, Phase II (KMG-II): from individual species to whole genera.</title>
        <authorList>
            <person name="Goeker M."/>
        </authorList>
    </citation>
    <scope>NUCLEOTIDE SEQUENCE [LARGE SCALE GENOMIC DNA]</scope>
    <source>
        <strain evidence="4 5">ATCC BAA-252</strain>
    </source>
</reference>
<keyword evidence="5" id="KW-1185">Reference proteome</keyword>
<evidence type="ECO:0000313" key="4">
    <source>
        <dbReference type="EMBL" id="TWI80705.1"/>
    </source>
</evidence>
<dbReference type="Gene3D" id="3.60.120.10">
    <property type="entry name" value="Anthranilate synthase"/>
    <property type="match status" value="1"/>
</dbReference>
<gene>
    <name evidence="4" type="ORF">JM93_03919</name>
</gene>